<proteinExistence type="predicted"/>
<protein>
    <submittedName>
        <fullName evidence="2">YchJ family metal-binding protein</fullName>
    </submittedName>
</protein>
<organism evidence="2 3">
    <name type="scientific">Microbacterium gawkjiense</name>
    <dbReference type="NCBI Taxonomy" id="3067309"/>
    <lineage>
        <taxon>Bacteria</taxon>
        <taxon>Bacillati</taxon>
        <taxon>Actinomycetota</taxon>
        <taxon>Actinomycetes</taxon>
        <taxon>Micrococcales</taxon>
        <taxon>Microbacteriaceae</taxon>
        <taxon>Microbacterium</taxon>
    </lineage>
</organism>
<dbReference type="InterPro" id="IPR048469">
    <property type="entry name" value="YchJ-like_M"/>
</dbReference>
<dbReference type="InterPro" id="IPR032710">
    <property type="entry name" value="NTF2-like_dom_sf"/>
</dbReference>
<keyword evidence="3" id="KW-1185">Reference proteome</keyword>
<dbReference type="Pfam" id="PF17775">
    <property type="entry name" value="YchJ_M-like"/>
    <property type="match status" value="1"/>
</dbReference>
<gene>
    <name evidence="2" type="ORF">Q9S71_08570</name>
</gene>
<feature type="domain" description="YchJ-like middle NTF2-like" evidence="1">
    <location>
        <begin position="43"/>
        <end position="138"/>
    </location>
</feature>
<evidence type="ECO:0000313" key="2">
    <source>
        <dbReference type="EMBL" id="MDT3316878.1"/>
    </source>
</evidence>
<sequence>MSFGAAASAHRGRRPAPDSLCPCGRRAFGSCCGPVLAGVPAETPEDLMRSRYTAFALGDARHLADTWFPATRPDEVSVDAATTWLGLEVLRSETSADGRSGRVTFRARWSDTGTRDQGVLEEDSRFVRRAGRWYYADAL</sequence>
<evidence type="ECO:0000313" key="3">
    <source>
        <dbReference type="Proteomes" id="UP001251849"/>
    </source>
</evidence>
<dbReference type="SUPFAM" id="SSF54427">
    <property type="entry name" value="NTF2-like"/>
    <property type="match status" value="1"/>
</dbReference>
<comment type="caution">
    <text evidence="2">The sequence shown here is derived from an EMBL/GenBank/DDBJ whole genome shotgun (WGS) entry which is preliminary data.</text>
</comment>
<name>A0ABU3GAP9_9MICO</name>
<reference evidence="2 3" key="1">
    <citation type="submission" date="2023-08" db="EMBL/GenBank/DDBJ databases">
        <title>Microbacterium aquilitoris sp. nov. and Microbacterium gwkjibeachense sp. nov., isolated from beach.</title>
        <authorList>
            <person name="Lee S.D."/>
            <person name="Yang H."/>
            <person name="Kim I."/>
        </authorList>
    </citation>
    <scope>NUCLEOTIDE SEQUENCE [LARGE SCALE GENOMIC DNA]</scope>
    <source>
        <strain evidence="2 3">KSW4-11</strain>
    </source>
</reference>
<dbReference type="Proteomes" id="UP001251849">
    <property type="component" value="Unassembled WGS sequence"/>
</dbReference>
<evidence type="ECO:0000259" key="1">
    <source>
        <dbReference type="Pfam" id="PF17775"/>
    </source>
</evidence>
<dbReference type="Gene3D" id="3.10.450.50">
    <property type="match status" value="1"/>
</dbReference>
<dbReference type="RefSeq" id="WP_311861843.1">
    <property type="nucleotide sequence ID" value="NZ_JAUZVV010000002.1"/>
</dbReference>
<accession>A0ABU3GAP9</accession>
<dbReference type="EMBL" id="JAUZVV010000002">
    <property type="protein sequence ID" value="MDT3316878.1"/>
    <property type="molecule type" value="Genomic_DNA"/>
</dbReference>